<evidence type="ECO:0000313" key="4">
    <source>
        <dbReference type="Proteomes" id="UP000011668"/>
    </source>
</evidence>
<feature type="region of interest" description="Disordered" evidence="1">
    <location>
        <begin position="628"/>
        <end position="660"/>
    </location>
</feature>
<keyword evidence="2" id="KW-0472">Membrane</keyword>
<name>L8WXE4_THACA</name>
<proteinExistence type="predicted"/>
<dbReference type="Proteomes" id="UP000011668">
    <property type="component" value="Unassembled WGS sequence"/>
</dbReference>
<feature type="transmembrane region" description="Helical" evidence="2">
    <location>
        <begin position="427"/>
        <end position="447"/>
    </location>
</feature>
<feature type="transmembrane region" description="Helical" evidence="2">
    <location>
        <begin position="359"/>
        <end position="383"/>
    </location>
</feature>
<evidence type="ECO:0000256" key="1">
    <source>
        <dbReference type="SAM" id="MobiDB-lite"/>
    </source>
</evidence>
<feature type="region of interest" description="Disordered" evidence="1">
    <location>
        <begin position="563"/>
        <end position="613"/>
    </location>
</feature>
<keyword evidence="4" id="KW-1185">Reference proteome</keyword>
<comment type="caution">
    <text evidence="3">The sequence shown here is derived from an EMBL/GenBank/DDBJ whole genome shotgun (WGS) entry which is preliminary data.</text>
</comment>
<feature type="transmembrane region" description="Helical" evidence="2">
    <location>
        <begin position="454"/>
        <end position="473"/>
    </location>
</feature>
<feature type="region of interest" description="Disordered" evidence="1">
    <location>
        <begin position="665"/>
        <end position="684"/>
    </location>
</feature>
<feature type="compositionally biased region" description="Basic and acidic residues" evidence="1">
    <location>
        <begin position="570"/>
        <end position="583"/>
    </location>
</feature>
<dbReference type="AlphaFoldDB" id="L8WXE4"/>
<feature type="transmembrane region" description="Helical" evidence="2">
    <location>
        <begin position="395"/>
        <end position="415"/>
    </location>
</feature>
<organism evidence="3 4">
    <name type="scientific">Thanatephorus cucumeris (strain AG1-IA)</name>
    <name type="common">Rice sheath blight fungus</name>
    <name type="synonym">Rhizoctonia solani</name>
    <dbReference type="NCBI Taxonomy" id="983506"/>
    <lineage>
        <taxon>Eukaryota</taxon>
        <taxon>Fungi</taxon>
        <taxon>Dikarya</taxon>
        <taxon>Basidiomycota</taxon>
        <taxon>Agaricomycotina</taxon>
        <taxon>Agaricomycetes</taxon>
        <taxon>Cantharellales</taxon>
        <taxon>Ceratobasidiaceae</taxon>
        <taxon>Rhizoctonia</taxon>
        <taxon>Rhizoctonia solani AG-1</taxon>
    </lineage>
</organism>
<keyword evidence="2" id="KW-1133">Transmembrane helix</keyword>
<dbReference type="STRING" id="983506.L8WXE4"/>
<evidence type="ECO:0000256" key="2">
    <source>
        <dbReference type="SAM" id="Phobius"/>
    </source>
</evidence>
<reference evidence="3 4" key="1">
    <citation type="journal article" date="2013" name="Nat. Commun.">
        <title>The evolution and pathogenic mechanisms of the rice sheath blight pathogen.</title>
        <authorList>
            <person name="Zheng A."/>
            <person name="Lin R."/>
            <person name="Xu L."/>
            <person name="Qin P."/>
            <person name="Tang C."/>
            <person name="Ai P."/>
            <person name="Zhang D."/>
            <person name="Liu Y."/>
            <person name="Sun Z."/>
            <person name="Feng H."/>
            <person name="Wang Y."/>
            <person name="Chen Y."/>
            <person name="Liang X."/>
            <person name="Fu R."/>
            <person name="Li Q."/>
            <person name="Zhang J."/>
            <person name="Yu X."/>
            <person name="Xie Z."/>
            <person name="Ding L."/>
            <person name="Guan P."/>
            <person name="Tang J."/>
            <person name="Liang Y."/>
            <person name="Wang S."/>
            <person name="Deng Q."/>
            <person name="Li S."/>
            <person name="Zhu J."/>
            <person name="Wang L."/>
            <person name="Liu H."/>
            <person name="Li P."/>
        </authorList>
    </citation>
    <scope>NUCLEOTIDE SEQUENCE [LARGE SCALE GENOMIC DNA]</scope>
    <source>
        <strain evidence="4">AG-1 IA</strain>
    </source>
</reference>
<dbReference type="HOGENOM" id="CLU_011609_0_0_1"/>
<protein>
    <submittedName>
        <fullName evidence="3">Uncharacterized protein</fullName>
    </submittedName>
</protein>
<gene>
    <name evidence="3" type="ORF">AG1IA_04479</name>
</gene>
<sequence>MSALEQLSLLTAAYRWVRAYTSPHSGATRSPNFRLVRILMELSGSPRRRHNRLVRPPHYDAQTRDFNAAKQKKMAPTSELHGHRLTTLTVTVVVGDIGVIPEVQRASILPHVTSNHYDHHDDANTRLQVALELDIAHFGMQPLKPKPRDRPIALGCPLYRLPFLIRLASLYSVSILVTLGPSGLELSSSERRPTHFDVFYIISIRISFYYIDDTLSHRYNHRLIADVPFYSVGVLAIGVATFFFVMNRIQKHIFYALLATFLAFIAAIIDFGQLVIISRGVFTGTVFPLRIARELGYAVSFGMRFFFFWQFVAMPPRGEVPILPTPGPGRGNRKSFVMEDEFHSGSWGRWGLIGILTKYALLLGAITIGVTQAIWRLGFAFGLIRFTSVYRVDAIMQIIMSALFLLKLVGNSYISPLMPRWKTIRDYLPVVAAISIGLGVGIGNLMCKSPLGRFLQSIELYILILYVLISTFYKMPVRASVLIDALDRKRTRDNSSFVGINMGNSMRGSTFRVTPPTVSTPQLQSQTTRELDAAGVNGMPTRLLGPDTGRRQSTAERLATWLQNRLSGRPTDKEQRSLRRDEESGQMESYDYTDEKKRSVESDASSIQPVNEPDYGWRDAMYANIRAPPTGTTTAVNDTPRFDGVPGPSEPPTSSQIRESTIATSYTPAKSYAPAESKPVGPRATSVPTIYSPMVSEAFSPIIAASLAPVNPLSIRSLPSNPRPRPRETISSSDSTPFVPEPAPVRMPSPVLAESPYGASFRITREYGSPSLLFAPNPSTQLDPRRQMTNPGDESPIYGLDGIIQSLGGDLLPDEELRSQSGSLMRRDSATYSPGAASFRQKQVDLDRSVADLQRFASIRSRSSPRLLYALSDGANPSNPSLAQESTSFRSDFTLRDFPSPPSAILDYSGFPPRNPVVTRPREVDLDDIRFTLTPPRMPAAAADGRQMSFPSTTRGSDIFQLQSRVVETPNKTQWDVTSFIGGSGSKTPLSAAIIRPDSQGRPLSYVRNQLRRDTIDTQRLSMVIESFSNGTSTPDYLDDEGEGSVRGARLIDVRRASSLSRARIVEGPLSATPSSVNSTNPQTEAEPPAPMLTAAERLAAFRARPPLKTTLPSSPRPAYRTGSPPIQERSAIEEPALMVPETQAQQVLQPQPSISAIQAQQNSPETQQLVFPQPAAIPPVTRINNMLTPPRGLRSLRIGSPVGQSQNETALFSDAFERPRPAPLVLGSGRAI</sequence>
<keyword evidence="2" id="KW-0812">Transmembrane</keyword>
<dbReference type="EMBL" id="AFRT01001048">
    <property type="protein sequence ID" value="ELU41492.1"/>
    <property type="molecule type" value="Genomic_DNA"/>
</dbReference>
<feature type="transmembrane region" description="Helical" evidence="2">
    <location>
        <begin position="252"/>
        <end position="275"/>
    </location>
</feature>
<feature type="transmembrane region" description="Helical" evidence="2">
    <location>
        <begin position="223"/>
        <end position="246"/>
    </location>
</feature>
<dbReference type="OrthoDB" id="2564696at2759"/>
<feature type="region of interest" description="Disordered" evidence="1">
    <location>
        <begin position="715"/>
        <end position="745"/>
    </location>
</feature>
<accession>L8WXE4</accession>
<evidence type="ECO:0000313" key="3">
    <source>
        <dbReference type="EMBL" id="ELU41492.1"/>
    </source>
</evidence>